<sequence>MAEEISPALEAYLRSIRTILAAVVLAILAVPFLANQDEIGLYLAGASILVLAYSLVSGPYPEFRDL</sequence>
<accession>A0A1G9GLC9</accession>
<dbReference type="AlphaFoldDB" id="A0A1G9GLC9"/>
<protein>
    <recommendedName>
        <fullName evidence="4">DUF2892 domain-containing protein</fullName>
    </recommendedName>
</protein>
<evidence type="ECO:0000313" key="3">
    <source>
        <dbReference type="Proteomes" id="UP000198882"/>
    </source>
</evidence>
<evidence type="ECO:0000313" key="2">
    <source>
        <dbReference type="EMBL" id="SDL01456.1"/>
    </source>
</evidence>
<organism evidence="2 3">
    <name type="scientific">Natronorubrum texcoconense</name>
    <dbReference type="NCBI Taxonomy" id="1095776"/>
    <lineage>
        <taxon>Archaea</taxon>
        <taxon>Methanobacteriati</taxon>
        <taxon>Methanobacteriota</taxon>
        <taxon>Stenosarchaea group</taxon>
        <taxon>Halobacteria</taxon>
        <taxon>Halobacteriales</taxon>
        <taxon>Natrialbaceae</taxon>
        <taxon>Natronorubrum</taxon>
    </lineage>
</organism>
<keyword evidence="1" id="KW-1133">Transmembrane helix</keyword>
<dbReference type="Proteomes" id="UP000198882">
    <property type="component" value="Unassembled WGS sequence"/>
</dbReference>
<dbReference type="STRING" id="1095776.SAMN04515672_4553"/>
<keyword evidence="1" id="KW-0472">Membrane</keyword>
<dbReference type="RefSeq" id="WP_090312106.1">
    <property type="nucleotide sequence ID" value="NZ_FNFE01000009.1"/>
</dbReference>
<dbReference type="EMBL" id="FNFE01000009">
    <property type="protein sequence ID" value="SDL01456.1"/>
    <property type="molecule type" value="Genomic_DNA"/>
</dbReference>
<keyword evidence="1" id="KW-0812">Transmembrane</keyword>
<reference evidence="3" key="1">
    <citation type="submission" date="2016-10" db="EMBL/GenBank/DDBJ databases">
        <authorList>
            <person name="Varghese N."/>
            <person name="Submissions S."/>
        </authorList>
    </citation>
    <scope>NUCLEOTIDE SEQUENCE [LARGE SCALE GENOMIC DNA]</scope>
    <source>
        <strain evidence="3">B4,CECT 8067,JCM 17497</strain>
    </source>
</reference>
<feature type="transmembrane region" description="Helical" evidence="1">
    <location>
        <begin position="12"/>
        <end position="33"/>
    </location>
</feature>
<evidence type="ECO:0000256" key="1">
    <source>
        <dbReference type="SAM" id="Phobius"/>
    </source>
</evidence>
<keyword evidence="3" id="KW-1185">Reference proteome</keyword>
<gene>
    <name evidence="2" type="ORF">SAMN04515672_4553</name>
</gene>
<feature type="transmembrane region" description="Helical" evidence="1">
    <location>
        <begin position="39"/>
        <end position="56"/>
    </location>
</feature>
<name>A0A1G9GLC9_9EURY</name>
<evidence type="ECO:0008006" key="4">
    <source>
        <dbReference type="Google" id="ProtNLM"/>
    </source>
</evidence>
<proteinExistence type="predicted"/>